<evidence type="ECO:0000256" key="6">
    <source>
        <dbReference type="ARBA" id="ARBA00022490"/>
    </source>
</evidence>
<dbReference type="SUPFAM" id="SSF53223">
    <property type="entry name" value="Aminoacid dehydrogenase-like, N-terminal domain"/>
    <property type="match status" value="1"/>
</dbReference>
<evidence type="ECO:0000256" key="5">
    <source>
        <dbReference type="ARBA" id="ARBA00009948"/>
    </source>
</evidence>
<feature type="active site" description="Proton acceptor; for 3-dehydroquinate synthase activity" evidence="19">
    <location>
        <position position="136"/>
    </location>
</feature>
<dbReference type="EC" id="4.2.3.4" evidence="19"/>
<evidence type="ECO:0000256" key="9">
    <source>
        <dbReference type="ARBA" id="ARBA00022723"/>
    </source>
</evidence>
<comment type="similarity">
    <text evidence="20">In the N-terminal section; belongs to the dehydroquinate synthase family.</text>
</comment>
<dbReference type="InterPro" id="IPR001986">
    <property type="entry name" value="Enolpyruvate_Tfrase_dom"/>
</dbReference>
<name>A0A427XHU4_9TREE</name>
<keyword evidence="19" id="KW-0511">Multifunctional enzyme</keyword>
<reference evidence="27 28" key="1">
    <citation type="submission" date="2018-11" db="EMBL/GenBank/DDBJ databases">
        <title>Genome sequence of Apiotrichum porosum DSM 27194.</title>
        <authorList>
            <person name="Aliyu H."/>
            <person name="Gorte O."/>
            <person name="Ochsenreither K."/>
        </authorList>
    </citation>
    <scope>NUCLEOTIDE SEQUENCE [LARGE SCALE GENOMIC DNA]</scope>
    <source>
        <strain evidence="27 28">DSM 27194</strain>
    </source>
</reference>
<dbReference type="GO" id="GO:0005524">
    <property type="term" value="F:ATP binding"/>
    <property type="evidence" value="ECO:0007669"/>
    <property type="project" value="UniProtKB-UniRule"/>
</dbReference>
<dbReference type="InterPro" id="IPR000623">
    <property type="entry name" value="Shikimate_kinase/TSH1"/>
</dbReference>
<dbReference type="GeneID" id="39586595"/>
<keyword evidence="16 19" id="KW-0057">Aromatic amino acid biosynthesis</keyword>
<dbReference type="Pfam" id="PF01488">
    <property type="entry name" value="Shikimate_DH"/>
    <property type="match status" value="1"/>
</dbReference>
<dbReference type="EC" id="1.1.1.25" evidence="19"/>
<keyword evidence="9 19" id="KW-0479">Metal-binding</keyword>
<feature type="domain" description="3-dehydroquinate synthase N-terminal" evidence="23">
    <location>
        <begin position="1"/>
        <end position="61"/>
    </location>
</feature>
<comment type="similarity">
    <text evidence="19 20">In the 3rd section; belongs to the shikimate kinase family.</text>
</comment>
<organism evidence="27 28">
    <name type="scientific">Apiotrichum porosum</name>
    <dbReference type="NCBI Taxonomy" id="105984"/>
    <lineage>
        <taxon>Eukaryota</taxon>
        <taxon>Fungi</taxon>
        <taxon>Dikarya</taxon>
        <taxon>Basidiomycota</taxon>
        <taxon>Agaricomycotina</taxon>
        <taxon>Tremellomycetes</taxon>
        <taxon>Trichosporonales</taxon>
        <taxon>Trichosporonaceae</taxon>
        <taxon>Apiotrichum</taxon>
    </lineage>
</organism>
<dbReference type="GO" id="GO:0004764">
    <property type="term" value="F:shikimate 3-dehydrogenase (NADP+) activity"/>
    <property type="evidence" value="ECO:0007669"/>
    <property type="project" value="UniProtKB-UniRule"/>
</dbReference>
<dbReference type="EC" id="2.5.1.19" evidence="19"/>
<dbReference type="Pfam" id="PF01487">
    <property type="entry name" value="DHquinase_I"/>
    <property type="match status" value="1"/>
</dbReference>
<evidence type="ECO:0000256" key="3">
    <source>
        <dbReference type="ARBA" id="ARBA00006477"/>
    </source>
</evidence>
<feature type="domain" description="Enolpyruvate transferase" evidence="21">
    <location>
        <begin position="286"/>
        <end position="724"/>
    </location>
</feature>
<feature type="binding site" evidence="19">
    <location>
        <begin position="140"/>
        <end position="144"/>
    </location>
    <ligand>
        <name>7-phospho-2-dehydro-3-deoxy-D-arabino-heptonate</name>
        <dbReference type="ChEBI" id="CHEBI:58394"/>
    </ligand>
</feature>
<feature type="binding site" evidence="19">
    <location>
        <begin position="51"/>
        <end position="54"/>
    </location>
    <ligand>
        <name>NAD(+)</name>
        <dbReference type="ChEBI" id="CHEBI:57540"/>
    </ligand>
</feature>
<feature type="domain" description="Shikimate dehydrogenase substrate binding N-terminal" evidence="24">
    <location>
        <begin position="1199"/>
        <end position="1280"/>
    </location>
</feature>
<dbReference type="InterPro" id="IPR006264">
    <property type="entry name" value="EPSP_synthase"/>
</dbReference>
<dbReference type="CDD" id="cd01065">
    <property type="entry name" value="NAD_bind_Shikimate_DH"/>
    <property type="match status" value="1"/>
</dbReference>
<dbReference type="PROSITE" id="PS00104">
    <property type="entry name" value="EPSP_SYNTHASE_1"/>
    <property type="match status" value="1"/>
</dbReference>
<dbReference type="EMBL" id="RSCE01000012">
    <property type="protein sequence ID" value="RSH78333.1"/>
    <property type="molecule type" value="Genomic_DNA"/>
</dbReference>
<dbReference type="HAMAP" id="MF_00109">
    <property type="entry name" value="Shikimate_kinase"/>
    <property type="match status" value="1"/>
</dbReference>
<comment type="subunit">
    <text evidence="19 20">Homodimer.</text>
</comment>
<evidence type="ECO:0000256" key="18">
    <source>
        <dbReference type="ARBA" id="ARBA00048567"/>
    </source>
</evidence>
<keyword evidence="6 19" id="KW-0963">Cytoplasm</keyword>
<dbReference type="Pfam" id="PF24621">
    <property type="entry name" value="DHQS_C"/>
    <property type="match status" value="1"/>
</dbReference>
<dbReference type="InterPro" id="IPR027417">
    <property type="entry name" value="P-loop_NTPase"/>
</dbReference>
<comment type="similarity">
    <text evidence="19">In the N-terminal section; belongs to the sugar phosphate cyclases superfamily. Dehydroquinate synthase family.</text>
</comment>
<feature type="binding site" evidence="19">
    <location>
        <position position="66"/>
    </location>
    <ligand>
        <name>Zn(2+)</name>
        <dbReference type="ChEBI" id="CHEBI:29105"/>
        <note>catalytic</note>
    </ligand>
</feature>
<comment type="catalytic activity">
    <reaction evidence="17">
        <text>3-phosphoshikimate + phosphoenolpyruvate = 5-O-(1-carboxyvinyl)-3-phosphoshikimate + phosphate</text>
        <dbReference type="Rhea" id="RHEA:21256"/>
        <dbReference type="ChEBI" id="CHEBI:43474"/>
        <dbReference type="ChEBI" id="CHEBI:57701"/>
        <dbReference type="ChEBI" id="CHEBI:58702"/>
        <dbReference type="ChEBI" id="CHEBI:145989"/>
        <dbReference type="EC" id="2.5.1.19"/>
    </reaction>
    <physiologicalReaction direction="left-to-right" evidence="17">
        <dbReference type="Rhea" id="RHEA:21257"/>
    </physiologicalReaction>
</comment>
<dbReference type="InterPro" id="IPR013785">
    <property type="entry name" value="Aldolase_TIM"/>
</dbReference>
<keyword evidence="14 19" id="KW-0521">NADP</keyword>
<comment type="subcellular location">
    <subcellularLocation>
        <location evidence="19 20">Cytoplasm</location>
    </subcellularLocation>
</comment>
<dbReference type="InterPro" id="IPR031322">
    <property type="entry name" value="Shikimate/glucono_kinase"/>
</dbReference>
<dbReference type="GO" id="GO:0009073">
    <property type="term" value="P:aromatic amino acid family biosynthetic process"/>
    <property type="evidence" value="ECO:0007669"/>
    <property type="project" value="UniProtKB-UniRule"/>
</dbReference>
<keyword evidence="12 19" id="KW-0862">Zinc</keyword>
<feature type="region of interest" description="3-dehydroquinate synthase" evidence="19">
    <location>
        <begin position="1"/>
        <end position="260"/>
    </location>
</feature>
<feature type="binding site" evidence="19">
    <location>
        <begin position="66"/>
        <end position="69"/>
    </location>
    <ligand>
        <name>7-phospho-2-dehydro-3-deoxy-D-arabino-heptonate</name>
        <dbReference type="ChEBI" id="CHEBI:58394"/>
    </ligand>
</feature>
<evidence type="ECO:0000256" key="8">
    <source>
        <dbReference type="ARBA" id="ARBA00022679"/>
    </source>
</evidence>
<dbReference type="CDD" id="cd08195">
    <property type="entry name" value="DHQS"/>
    <property type="match status" value="1"/>
</dbReference>
<feature type="binding site" evidence="19">
    <location>
        <begin position="760"/>
        <end position="767"/>
    </location>
    <ligand>
        <name>ATP</name>
        <dbReference type="ChEBI" id="CHEBI:30616"/>
    </ligand>
</feature>
<feature type="binding site" evidence="19">
    <location>
        <position position="33"/>
    </location>
    <ligand>
        <name>NAD(+)</name>
        <dbReference type="ChEBI" id="CHEBI:57540"/>
    </ligand>
</feature>
<comment type="catalytic activity">
    <reaction evidence="19 20">
        <text>shikimate + NADP(+) = 3-dehydroshikimate + NADPH + H(+)</text>
        <dbReference type="Rhea" id="RHEA:17737"/>
        <dbReference type="ChEBI" id="CHEBI:15378"/>
        <dbReference type="ChEBI" id="CHEBI:16630"/>
        <dbReference type="ChEBI" id="CHEBI:36208"/>
        <dbReference type="ChEBI" id="CHEBI:57783"/>
        <dbReference type="ChEBI" id="CHEBI:58349"/>
        <dbReference type="EC" id="1.1.1.25"/>
    </reaction>
</comment>
<dbReference type="FunFam" id="3.20.20.70:FF:000135">
    <property type="entry name" value="Pentafunctional AROM polypeptide"/>
    <property type="match status" value="1"/>
</dbReference>
<feature type="binding site" evidence="19">
    <location>
        <position position="62"/>
    </location>
    <ligand>
        <name>NAD(+)</name>
        <dbReference type="ChEBI" id="CHEBI:57540"/>
    </ligand>
</feature>
<evidence type="ECO:0000256" key="14">
    <source>
        <dbReference type="ARBA" id="ARBA00022857"/>
    </source>
</evidence>
<evidence type="ECO:0000256" key="19">
    <source>
        <dbReference type="HAMAP-Rule" id="MF_03143"/>
    </source>
</evidence>
<keyword evidence="28" id="KW-1185">Reference proteome</keyword>
<dbReference type="GO" id="GO:0003856">
    <property type="term" value="F:3-dehydroquinate synthase activity"/>
    <property type="evidence" value="ECO:0007669"/>
    <property type="project" value="UniProtKB-UniRule"/>
</dbReference>
<evidence type="ECO:0000259" key="21">
    <source>
        <dbReference type="Pfam" id="PF00275"/>
    </source>
</evidence>
<dbReference type="HAMAP" id="MF_03143">
    <property type="entry name" value="Pentafunct_AroM"/>
    <property type="match status" value="1"/>
</dbReference>
<dbReference type="InterPro" id="IPR001381">
    <property type="entry name" value="DHquinase_I"/>
</dbReference>
<evidence type="ECO:0000256" key="4">
    <source>
        <dbReference type="ARBA" id="ARBA00009349"/>
    </source>
</evidence>
<dbReference type="InterPro" id="IPR013792">
    <property type="entry name" value="RNA3'P_cycl/enolpyr_Trfase_a/b"/>
</dbReference>
<dbReference type="HAMAP" id="MF_00210">
    <property type="entry name" value="EPSP_synth"/>
    <property type="match status" value="1"/>
</dbReference>
<evidence type="ECO:0000259" key="25">
    <source>
        <dbReference type="Pfam" id="PF18317"/>
    </source>
</evidence>
<evidence type="ECO:0000259" key="24">
    <source>
        <dbReference type="Pfam" id="PF08501"/>
    </source>
</evidence>
<dbReference type="EC" id="4.2.1.10" evidence="19"/>
<dbReference type="NCBIfam" id="TIGR01356">
    <property type="entry name" value="aroA"/>
    <property type="match status" value="1"/>
</dbReference>
<dbReference type="FunFam" id="1.20.1090.10:FF:000007">
    <property type="entry name" value="Pentafunctional AROM polypeptide"/>
    <property type="match status" value="1"/>
</dbReference>
<comment type="catalytic activity">
    <reaction evidence="18 19 20">
        <text>shikimate + ATP = 3-phosphoshikimate + ADP + H(+)</text>
        <dbReference type="Rhea" id="RHEA:13121"/>
        <dbReference type="ChEBI" id="CHEBI:15378"/>
        <dbReference type="ChEBI" id="CHEBI:30616"/>
        <dbReference type="ChEBI" id="CHEBI:36208"/>
        <dbReference type="ChEBI" id="CHEBI:145989"/>
        <dbReference type="ChEBI" id="CHEBI:456216"/>
        <dbReference type="EC" id="2.7.1.71"/>
    </reaction>
</comment>
<evidence type="ECO:0000313" key="27">
    <source>
        <dbReference type="EMBL" id="RSH78333.1"/>
    </source>
</evidence>
<dbReference type="InterPro" id="IPR036968">
    <property type="entry name" value="Enolpyruvate_Tfrase_sf"/>
</dbReference>
<evidence type="ECO:0000256" key="12">
    <source>
        <dbReference type="ARBA" id="ARBA00022833"/>
    </source>
</evidence>
<keyword evidence="7 19" id="KW-0028">Amino-acid biosynthesis</keyword>
<feature type="domain" description="SDH C-terminal" evidence="25">
    <location>
        <begin position="1444"/>
        <end position="1474"/>
    </location>
</feature>
<comment type="pathway">
    <text evidence="19 20">Metabolic intermediate biosynthesis; chorismate biosynthesis; chorismate from D-erythrose 4-phosphate and phosphoenolpyruvate: step 2/7.</text>
</comment>
<feature type="domain" description="3-dehydroquinate synthase C-terminal" evidence="26">
    <location>
        <begin position="63"/>
        <end position="234"/>
    </location>
</feature>
<comment type="similarity">
    <text evidence="19 20">In the 4th section; belongs to the type-I 3-dehydroquinase family.</text>
</comment>
<keyword evidence="10 19" id="KW-0547">Nucleotide-binding</keyword>
<evidence type="ECO:0000256" key="10">
    <source>
        <dbReference type="ARBA" id="ARBA00022741"/>
    </source>
</evidence>
<comment type="pathway">
    <text evidence="2 19 20">Metabolic intermediate biosynthesis; chorismate biosynthesis; chorismate from D-erythrose 4-phosphate and phosphoenolpyruvate: step 5/7.</text>
</comment>
<dbReference type="STRING" id="105984.A0A427XHU4"/>
<dbReference type="NCBIfam" id="TIGR01093">
    <property type="entry name" value="aroD"/>
    <property type="match status" value="1"/>
</dbReference>
<dbReference type="InterPro" id="IPR013708">
    <property type="entry name" value="Shikimate_DH-bd_N"/>
</dbReference>
<comment type="function">
    <text evidence="19 20">The AROM polypeptide catalyzes 5 consecutive enzymatic reactions in prechorismate polyaromatic amino acid biosynthesis.</text>
</comment>
<dbReference type="SUPFAM" id="SSF55205">
    <property type="entry name" value="EPT/RTPC-like"/>
    <property type="match status" value="1"/>
</dbReference>
<dbReference type="PIRSF" id="PIRSF000514">
    <property type="entry name" value="Pentafunct_AroM"/>
    <property type="match status" value="1"/>
</dbReference>
<keyword evidence="19 20" id="KW-0456">Lyase</keyword>
<dbReference type="PROSITE" id="PS01128">
    <property type="entry name" value="SHIKIMATE_KINASE"/>
    <property type="match status" value="1"/>
</dbReference>
<dbReference type="Pfam" id="PF18317">
    <property type="entry name" value="SDH_C"/>
    <property type="match status" value="1"/>
</dbReference>
<feature type="binding site" evidence="19">
    <location>
        <position position="2"/>
    </location>
    <ligand>
        <name>7-phospho-2-dehydro-3-deoxy-D-arabino-heptonate</name>
        <dbReference type="ChEBI" id="CHEBI:58394"/>
    </ligand>
</feature>
<feature type="active site" description="Proton acceptor; for 3-dehydroquinate synthase activity" evidence="19">
    <location>
        <position position="151"/>
    </location>
</feature>
<comment type="similarity">
    <text evidence="4">In the N-terminal section; belongs to the shikimate kinase family.</text>
</comment>
<dbReference type="GO" id="GO:0003855">
    <property type="term" value="F:3-dehydroquinate dehydratase activity"/>
    <property type="evidence" value="ECO:0007669"/>
    <property type="project" value="UniProtKB-UniRule"/>
</dbReference>
<dbReference type="InterPro" id="IPR023193">
    <property type="entry name" value="EPSP_synthase_CS"/>
</dbReference>
<dbReference type="OrthoDB" id="197068at2759"/>
<comment type="similarity">
    <text evidence="19 20">In the 2nd section; belongs to the EPSP synthase family.</text>
</comment>
<dbReference type="GO" id="GO:0009423">
    <property type="term" value="P:chorismate biosynthetic process"/>
    <property type="evidence" value="ECO:0007669"/>
    <property type="project" value="UniProtKB-UniRule"/>
</dbReference>
<keyword evidence="8 19" id="KW-0808">Transferase</keyword>
<feature type="domain" description="Quinate/shikimate 5-dehydrogenase/glutamyl-tRNA reductase" evidence="22">
    <location>
        <begin position="1322"/>
        <end position="1390"/>
    </location>
</feature>
<comment type="caution">
    <text evidence="19">Lacks conserved residue(s) required for the propagation of feature annotation.</text>
</comment>
<dbReference type="Proteomes" id="UP000279236">
    <property type="component" value="Unassembled WGS sequence"/>
</dbReference>
<dbReference type="GO" id="GO:0008652">
    <property type="term" value="P:amino acid biosynthetic process"/>
    <property type="evidence" value="ECO:0007669"/>
    <property type="project" value="UniProtKB-KW"/>
</dbReference>
<comment type="similarity">
    <text evidence="5">Belongs to the EPSP synthase family.</text>
</comment>
<evidence type="ECO:0000259" key="23">
    <source>
        <dbReference type="Pfam" id="PF01761"/>
    </source>
</evidence>
<dbReference type="InterPro" id="IPR008289">
    <property type="entry name" value="Pentafunct_AroM"/>
</dbReference>
<evidence type="ECO:0000256" key="11">
    <source>
        <dbReference type="ARBA" id="ARBA00022777"/>
    </source>
</evidence>
<dbReference type="GO" id="GO:0046872">
    <property type="term" value="F:metal ion binding"/>
    <property type="evidence" value="ECO:0007669"/>
    <property type="project" value="UniProtKB-UniRule"/>
</dbReference>
<dbReference type="Pfam" id="PF01202">
    <property type="entry name" value="SKI"/>
    <property type="match status" value="1"/>
</dbReference>
<comment type="cofactor">
    <cofactor evidence="19 20">
        <name>Zn(2+)</name>
        <dbReference type="ChEBI" id="CHEBI:29105"/>
    </cofactor>
    <text evidence="19 20">Binds 2 Zn(2+) ions per subunit.</text>
</comment>
<dbReference type="Pfam" id="PF01761">
    <property type="entry name" value="DHQ_synthase"/>
    <property type="match status" value="1"/>
</dbReference>
<evidence type="ECO:0000256" key="17">
    <source>
        <dbReference type="ARBA" id="ARBA00044633"/>
    </source>
</evidence>
<dbReference type="PRINTS" id="PR01100">
    <property type="entry name" value="SHIKIMTKNASE"/>
</dbReference>
<gene>
    <name evidence="27" type="primary">ARO1_2</name>
    <name evidence="27" type="ORF">EHS24_002052</name>
</gene>
<comment type="caution">
    <text evidence="27">The sequence shown here is derived from an EMBL/GenBank/DDBJ whole genome shotgun (WGS) entry which is preliminary data.</text>
</comment>
<evidence type="ECO:0000256" key="16">
    <source>
        <dbReference type="ARBA" id="ARBA00023141"/>
    </source>
</evidence>
<dbReference type="PROSITE" id="PS00885">
    <property type="entry name" value="EPSP_SYNTHASE_2"/>
    <property type="match status" value="1"/>
</dbReference>
<evidence type="ECO:0000256" key="2">
    <source>
        <dbReference type="ARBA" id="ARBA00004842"/>
    </source>
</evidence>
<feature type="binding site" evidence="19">
    <location>
        <begin position="11"/>
        <end position="12"/>
    </location>
    <ligand>
        <name>NAD(+)</name>
        <dbReference type="ChEBI" id="CHEBI:57540"/>
    </ligand>
</feature>
<feature type="binding site" evidence="19">
    <location>
        <position position="34"/>
    </location>
    <ligand>
        <name>7-phospho-2-dehydro-3-deoxy-D-arabino-heptonate</name>
        <dbReference type="ChEBI" id="CHEBI:58394"/>
    </ligand>
</feature>
<dbReference type="InterPro" id="IPR006151">
    <property type="entry name" value="Shikm_DH/Glu-tRNA_Rdtase"/>
</dbReference>
<feature type="binding site" evidence="19">
    <location>
        <position position="232"/>
    </location>
    <ligand>
        <name>7-phospho-2-dehydro-3-deoxy-D-arabino-heptonate</name>
        <dbReference type="ChEBI" id="CHEBI:58394"/>
    </ligand>
</feature>
<dbReference type="InterPro" id="IPR046346">
    <property type="entry name" value="Aminoacid_DH-like_N_sf"/>
</dbReference>
<dbReference type="FunFam" id="3.65.10.10:FF:000008">
    <property type="entry name" value="Pentafunctional AROM polypeptide"/>
    <property type="match status" value="1"/>
</dbReference>
<feature type="binding site" evidence="19">
    <location>
        <position position="163"/>
    </location>
    <ligand>
        <name>Zn(2+)</name>
        <dbReference type="ChEBI" id="CHEBI:29105"/>
        <note>catalytic</note>
    </ligand>
</feature>
<dbReference type="SUPFAM" id="SSF52540">
    <property type="entry name" value="P-loop containing nucleoside triphosphate hydrolases"/>
    <property type="match status" value="1"/>
</dbReference>
<dbReference type="CDD" id="cd00464">
    <property type="entry name" value="SK"/>
    <property type="match status" value="1"/>
</dbReference>
<dbReference type="InterPro" id="IPR041121">
    <property type="entry name" value="SDH_C"/>
</dbReference>
<keyword evidence="15 19" id="KW-0560">Oxidoreductase</keyword>
<feature type="active site" description="Proton acceptor; for 3-dehydroquinate dehydratase activity" evidence="19">
    <location>
        <position position="1083"/>
    </location>
</feature>
<dbReference type="Gene3D" id="3.40.50.300">
    <property type="entry name" value="P-loop containing nucleotide triphosphate hydrolases"/>
    <property type="match status" value="1"/>
</dbReference>
<evidence type="ECO:0000256" key="1">
    <source>
        <dbReference type="ARBA" id="ARBA00004811"/>
    </source>
</evidence>
<feature type="region of interest" description="Shikimate dehydrogenase" evidence="19">
    <location>
        <begin position="1194"/>
        <end position="1480"/>
    </location>
</feature>
<comment type="pathway">
    <text evidence="19 20">Metabolic intermediate biosynthesis; chorismate biosynthesis; chorismate from D-erythrose 4-phosphate and phosphoenolpyruvate: step 3/7.</text>
</comment>
<dbReference type="InterPro" id="IPR056179">
    <property type="entry name" value="DHQS_C"/>
</dbReference>
<feature type="binding site" evidence="19">
    <location>
        <position position="126"/>
    </location>
    <ligand>
        <name>7-phospho-2-dehydro-3-deoxy-D-arabino-heptonate</name>
        <dbReference type="ChEBI" id="CHEBI:58394"/>
    </ligand>
</feature>
<dbReference type="GO" id="GO:0003866">
    <property type="term" value="F:3-phosphoshikimate 1-carboxyvinyltransferase activity"/>
    <property type="evidence" value="ECO:0007669"/>
    <property type="project" value="UniProtKB-UniRule"/>
</dbReference>
<dbReference type="InterPro" id="IPR010110">
    <property type="entry name" value="Shikimate_DH_AroM-type"/>
</dbReference>
<dbReference type="GO" id="GO:0005737">
    <property type="term" value="C:cytoplasm"/>
    <property type="evidence" value="ECO:0007669"/>
    <property type="project" value="UniProtKB-SubCell"/>
</dbReference>
<comment type="pathway">
    <text evidence="1 19 20">Metabolic intermediate biosynthesis; chorismate biosynthesis; chorismate from D-erythrose 4-phosphate and phosphoenolpyruvate: step 6/7.</text>
</comment>
<dbReference type="UniPathway" id="UPA00053">
    <property type="reaction ID" value="UER00085"/>
</dbReference>
<dbReference type="SUPFAM" id="SSF51735">
    <property type="entry name" value="NAD(P)-binding Rossmann-fold domains"/>
    <property type="match status" value="1"/>
</dbReference>
<feature type="active site" description="For EPSP synthase activity" evidence="19">
    <location>
        <position position="712"/>
    </location>
</feature>
<sequence length="1480" mass="158322">MRGVKVVQIPTTLLAMVDSSVGGKTAIDTPHGKNLIGAFWQPSYIFVDLAFLSTLNQREFSNGMAEVVKTAAIWKADDFADLESRAAEISSAVVTKAEGVNGRFEKDRSVPQALLLKVVSGSIYVKAHIVTIDERETGLRNLVNFGHTIGHAIEAVLTPTILHGECVAIGMILEAEVARQLGVLSQVAVGRLTRACAAYGLPVSMSDRRIASLPAASQLTVDRLLDIMRIDKKNSGPAKKIVILSRIGKTYEEKATVVADEVIRKVLCESATVIAGIPTKSPVTMATPGSKSLSNRALVLAALGKGTCRVKNLLHSDDTAVMMNALSDLKGAKFSWEDGGETIVVEGGEGKLSPPPNGKELYLGNAGTAARFLTTVCAIVQPTEDKQTVITGNARMKQRPIGPLVDALKANGAEVQYLEGAGCLPLMIGVDGLKGGHIQLAASVSSQYVSSILLCAPYAREQITLELIGGQVISQLYIDMTIAMMAQFGVHVERQKDASGKLLDVYVIPKAVYVNPAEYNVESDASSATYPLAIAAITGTTCTISNIGSASLQGDARFAKEVLEPMGCIVEQTATSTKVTGPPVGQLRALGNVDMEPMTDAFLTASVLAAVATLPCLPGREVEGLPANGSRIYGIANQRVKECNRIKAMRDELAKFGVESDEFDDGIILFGKKWESLNTGVSVHCYDDHRVAMAHAVLGCLIDGTILEEKRCVEKTWPNFWDDLQNKIGIQFDGVELDTHNQASTSGGPVAQNKPVFLIGMRGAGKTYIGQIAAEALGGEYSDADAVFIEKVGQTVAEYVADNGWPAFRETETRILADFIKETRGNHVISLGGGVVETEAARKMLASHVASGGIVVHIQRDLEDIAAYLDKIGGTAQRPQWGEEFADVYRRRMPWFAGCRSHEFMNILEPLGGQTQDDHHRAMRNECERFFKFVTGRATNRPLIAGPNAKPTSFLSLTYPDLEFAYFNMDELTEGADAIELRVDLLSPDGVSPTTPTIPPADFVAKQLAKLRLVSDLPIVYAVRSKNQGGFVPSNDPKGYADLVQLGLRMAAEYVDLELAWPGEVLAAVHAAKGESAIIASWHDWTGKMKWDGPEVAAKFAEGSKIGDIVKIVGTPLSTQDNIALALFAERKRADPTNKPLLAINMGPIGQLSRVLNPVMTPVTHSALPLRAAPGQLTSYELIQARALVGLERPKKFWLFGSPVGASCSPEIQNTGFQTLGFPHVFDKHETAVVDDALEAVLADPDFGGAAVTIPLKLDIMSQLHAVSDHVKVIGAVNTIIPRVGADGQRELHGDNTDWRAIRQATQENLNPALASGPDGLTTLVIGAGGTTRAAIYALHQAGARTIMLFNRTRPNADAVAAAFPEEYGIVVVESLENLPAQPAVVVSTVPGASLTTVPGNEAIYLPPSVLAAKGGVAIDMAYKPYKTALLEAGEAAGWTAVSGIELLCLQGFKQFELWTGKHAPSDKMRKAAMAKYFAA</sequence>
<dbReference type="GO" id="GO:0004765">
    <property type="term" value="F:shikimate kinase activity"/>
    <property type="evidence" value="ECO:0007669"/>
    <property type="project" value="UniProtKB-UniRule"/>
</dbReference>
<comment type="catalytic activity">
    <reaction evidence="19 20">
        <text>7-phospho-2-dehydro-3-deoxy-D-arabino-heptonate = 3-dehydroquinate + phosphate</text>
        <dbReference type="Rhea" id="RHEA:21968"/>
        <dbReference type="ChEBI" id="CHEBI:32364"/>
        <dbReference type="ChEBI" id="CHEBI:43474"/>
        <dbReference type="ChEBI" id="CHEBI:58394"/>
        <dbReference type="EC" id="4.2.3.4"/>
    </reaction>
</comment>
<dbReference type="Gene3D" id="3.40.50.10860">
    <property type="entry name" value="Leucine Dehydrogenase, chain A, domain 1"/>
    <property type="match status" value="1"/>
</dbReference>
<dbReference type="InterPro" id="IPR023000">
    <property type="entry name" value="Shikimate_kinase_CS"/>
</dbReference>
<keyword evidence="11 19" id="KW-0418">Kinase</keyword>
<evidence type="ECO:0000313" key="28">
    <source>
        <dbReference type="Proteomes" id="UP000279236"/>
    </source>
</evidence>
<evidence type="ECO:0000256" key="20">
    <source>
        <dbReference type="PIRNR" id="PIRNR000514"/>
    </source>
</evidence>
<dbReference type="PANTHER" id="PTHR21090:SF5">
    <property type="entry name" value="PENTAFUNCTIONAL AROM POLYPEPTIDE"/>
    <property type="match status" value="1"/>
</dbReference>
<protein>
    <recommendedName>
        <fullName evidence="19">Pentafunctional AROM polypeptide</fullName>
    </recommendedName>
    <domain>
        <recommendedName>
            <fullName evidence="19">3-dehydroquinate synthase</fullName>
            <shortName evidence="19">DHQS</shortName>
            <ecNumber evidence="19">4.2.3.4</ecNumber>
        </recommendedName>
    </domain>
    <domain>
        <recommendedName>
            <fullName evidence="19">3-phosphoshikimate 1-carboxyvinyltransferase</fullName>
            <ecNumber evidence="19">2.5.1.19</ecNumber>
        </recommendedName>
        <alternativeName>
            <fullName evidence="19">5-enolpyruvylshikimate-3-phosphate synthase</fullName>
            <shortName evidence="19">EPSP synthase</shortName>
            <shortName evidence="19">EPSPS</shortName>
        </alternativeName>
    </domain>
    <domain>
        <recommendedName>
            <fullName evidence="19">Shikimate kinase</fullName>
            <shortName evidence="19">SK</shortName>
            <ecNumber evidence="19">2.7.1.71</ecNumber>
        </recommendedName>
    </domain>
    <domain>
        <recommendedName>
            <fullName evidence="19">3-dehydroquinate dehydratase</fullName>
            <shortName evidence="19">3-dehydroquinase</shortName>
            <ecNumber evidence="19">4.2.1.10</ecNumber>
        </recommendedName>
    </domain>
    <domain>
        <recommendedName>
            <fullName evidence="19">Shikimate dehydrogenase</fullName>
            <ecNumber evidence="19">1.1.1.25</ecNumber>
        </recommendedName>
    </domain>
</protein>
<dbReference type="PANTHER" id="PTHR21090">
    <property type="entry name" value="AROM/DEHYDROQUINATE SYNTHASE"/>
    <property type="match status" value="1"/>
</dbReference>
<feature type="active site" description="Schiff-base intermediate with substrate; for 3-dehydroquinate dehydratase activity" evidence="19">
    <location>
        <position position="1111"/>
    </location>
</feature>
<feature type="binding site" evidence="19">
    <location>
        <position position="18"/>
    </location>
    <ligand>
        <name>7-phospho-2-dehydro-3-deoxy-D-arabino-heptonate</name>
        <dbReference type="ChEBI" id="CHEBI:58394"/>
    </ligand>
</feature>
<evidence type="ECO:0000259" key="22">
    <source>
        <dbReference type="Pfam" id="PF01488"/>
    </source>
</evidence>
<feature type="binding site" evidence="19">
    <location>
        <position position="147"/>
    </location>
    <ligand>
        <name>Zn(2+)</name>
        <dbReference type="ChEBI" id="CHEBI:29105"/>
        <note>catalytic</note>
    </ligand>
</feature>
<evidence type="ECO:0000256" key="13">
    <source>
        <dbReference type="ARBA" id="ARBA00022840"/>
    </source>
</evidence>
<dbReference type="Gene3D" id="3.40.50.1970">
    <property type="match status" value="1"/>
</dbReference>
<dbReference type="InterPro" id="IPR036291">
    <property type="entry name" value="NAD(P)-bd_dom_sf"/>
</dbReference>
<comment type="similarity">
    <text evidence="19 20">In the C-terminal section; belongs to the shikimate dehydrogenase family.</text>
</comment>
<comment type="catalytic activity">
    <reaction evidence="19 20">
        <text>3-dehydroquinate = 3-dehydroshikimate + H2O</text>
        <dbReference type="Rhea" id="RHEA:21096"/>
        <dbReference type="ChEBI" id="CHEBI:15377"/>
        <dbReference type="ChEBI" id="CHEBI:16630"/>
        <dbReference type="ChEBI" id="CHEBI:32364"/>
        <dbReference type="EC" id="4.2.1.10"/>
    </reaction>
</comment>
<dbReference type="RefSeq" id="XP_028473480.1">
    <property type="nucleotide sequence ID" value="XM_028617802.1"/>
</dbReference>
<dbReference type="EC" id="2.7.1.71" evidence="19"/>
<dbReference type="InterPro" id="IPR030960">
    <property type="entry name" value="DHQS/DOIS_N"/>
</dbReference>
<evidence type="ECO:0000259" key="26">
    <source>
        <dbReference type="Pfam" id="PF24621"/>
    </source>
</evidence>
<evidence type="ECO:0000256" key="15">
    <source>
        <dbReference type="ARBA" id="ARBA00023002"/>
    </source>
</evidence>
<feature type="binding site" evidence="19">
    <location>
        <position position="163"/>
    </location>
    <ligand>
        <name>7-phospho-2-dehydro-3-deoxy-D-arabino-heptonate</name>
        <dbReference type="ChEBI" id="CHEBI:58394"/>
    </ligand>
</feature>
<proteinExistence type="inferred from homology"/>
<dbReference type="CDD" id="cd00502">
    <property type="entry name" value="DHQase_I"/>
    <property type="match status" value="1"/>
</dbReference>
<dbReference type="NCBIfam" id="TIGR01809">
    <property type="entry name" value="Shik-DH-AROM"/>
    <property type="match status" value="1"/>
</dbReference>
<dbReference type="FunFam" id="3.65.10.10:FF:000007">
    <property type="entry name" value="Pentafunctional AROM polypeptide"/>
    <property type="match status" value="1"/>
</dbReference>
<dbReference type="SUPFAM" id="SSF51569">
    <property type="entry name" value="Aldolase"/>
    <property type="match status" value="1"/>
</dbReference>
<feature type="binding site" evidence="19">
    <location>
        <position position="147"/>
    </location>
    <ligand>
        <name>7-phospho-2-dehydro-3-deoxy-D-arabino-heptonate</name>
        <dbReference type="ChEBI" id="CHEBI:58394"/>
    </ligand>
</feature>
<dbReference type="Pfam" id="PF08501">
    <property type="entry name" value="Shikimate_dh_N"/>
    <property type="match status" value="1"/>
</dbReference>
<keyword evidence="13 19" id="KW-0067">ATP-binding</keyword>
<dbReference type="SUPFAM" id="SSF56796">
    <property type="entry name" value="Dehydroquinate synthase-like"/>
    <property type="match status" value="1"/>
</dbReference>
<feature type="binding site" evidence="19">
    <location>
        <position position="24"/>
    </location>
    <ligand>
        <name>7-phospho-2-dehydro-3-deoxy-D-arabino-heptonate</name>
        <dbReference type="ChEBI" id="CHEBI:58394"/>
    </ligand>
</feature>
<dbReference type="Gene3D" id="3.20.20.70">
    <property type="entry name" value="Aldolase class I"/>
    <property type="match status" value="1"/>
</dbReference>
<dbReference type="Gene3D" id="1.20.1090.10">
    <property type="entry name" value="Dehydroquinate synthase-like - alpha domain"/>
    <property type="match status" value="1"/>
</dbReference>
<dbReference type="Gene3D" id="3.65.10.10">
    <property type="entry name" value="Enolpyruvate transferase domain"/>
    <property type="match status" value="2"/>
</dbReference>
<accession>A0A427XHU4</accession>
<evidence type="ECO:0000256" key="7">
    <source>
        <dbReference type="ARBA" id="ARBA00022605"/>
    </source>
</evidence>
<dbReference type="Gene3D" id="3.40.50.720">
    <property type="entry name" value="NAD(P)-binding Rossmann-like Domain"/>
    <property type="match status" value="1"/>
</dbReference>
<dbReference type="CDD" id="cd01556">
    <property type="entry name" value="EPSP_synthase"/>
    <property type="match status" value="1"/>
</dbReference>
<dbReference type="Pfam" id="PF00275">
    <property type="entry name" value="EPSP_synthase"/>
    <property type="match status" value="1"/>
</dbReference>
<comment type="pathway">
    <text evidence="19 20">Metabolic intermediate biosynthesis; chorismate biosynthesis; chorismate from D-erythrose 4-phosphate and phosphoenolpyruvate: step 4/7.</text>
</comment>
<comment type="similarity">
    <text evidence="3">In the 2nd section; belongs to the type-I 3-dehydroquinase family.</text>
</comment>